<feature type="transmembrane region" description="Helical" evidence="4">
    <location>
        <begin position="6"/>
        <end position="26"/>
    </location>
</feature>
<feature type="transmembrane region" description="Helical" evidence="4">
    <location>
        <begin position="492"/>
        <end position="511"/>
    </location>
</feature>
<organism evidence="7 8">
    <name type="scientific">Cannabis sativa</name>
    <name type="common">Hemp</name>
    <name type="synonym">Marijuana</name>
    <dbReference type="NCBI Taxonomy" id="3483"/>
    <lineage>
        <taxon>Eukaryota</taxon>
        <taxon>Viridiplantae</taxon>
        <taxon>Streptophyta</taxon>
        <taxon>Embryophyta</taxon>
        <taxon>Tracheophyta</taxon>
        <taxon>Spermatophyta</taxon>
        <taxon>Magnoliopsida</taxon>
        <taxon>eudicotyledons</taxon>
        <taxon>Gunneridae</taxon>
        <taxon>Pentapetalae</taxon>
        <taxon>rosids</taxon>
        <taxon>fabids</taxon>
        <taxon>Rosales</taxon>
        <taxon>Cannabaceae</taxon>
        <taxon>Cannabis</taxon>
    </lineage>
</organism>
<gene>
    <name evidence="7" type="ORF">G4B88_025476</name>
</gene>
<reference evidence="7 8" key="1">
    <citation type="journal article" date="2020" name="bioRxiv">
        <title>Sequence and annotation of 42 cannabis genomes reveals extensive copy number variation in cannabinoid synthesis and pathogen resistance genes.</title>
        <authorList>
            <person name="Mckernan K.J."/>
            <person name="Helbert Y."/>
            <person name="Kane L.T."/>
            <person name="Ebling H."/>
            <person name="Zhang L."/>
            <person name="Liu B."/>
            <person name="Eaton Z."/>
            <person name="Mclaughlin S."/>
            <person name="Kingan S."/>
            <person name="Baybayan P."/>
            <person name="Concepcion G."/>
            <person name="Jordan M."/>
            <person name="Riva A."/>
            <person name="Barbazuk W."/>
            <person name="Harkins T."/>
        </authorList>
    </citation>
    <scope>NUCLEOTIDE SEQUENCE [LARGE SCALE GENOMIC DNA]</scope>
    <source>
        <strain evidence="8">cv. Jamaican Lion 4</strain>
        <tissue evidence="7">Leaf</tissue>
    </source>
</reference>
<keyword evidence="2" id="KW-0813">Transport</keyword>
<dbReference type="AlphaFoldDB" id="A0A7J6HT99"/>
<evidence type="ECO:0000259" key="5">
    <source>
        <dbReference type="Pfam" id="PF02714"/>
    </source>
</evidence>
<dbReference type="EMBL" id="JAATIQ010000026">
    <property type="protein sequence ID" value="KAF4398497.1"/>
    <property type="molecule type" value="Genomic_DNA"/>
</dbReference>
<dbReference type="Proteomes" id="UP000583929">
    <property type="component" value="Unassembled WGS sequence"/>
</dbReference>
<feature type="transmembrane region" description="Helical" evidence="4">
    <location>
        <begin position="463"/>
        <end position="480"/>
    </location>
</feature>
<feature type="transmembrane region" description="Helical" evidence="4">
    <location>
        <begin position="380"/>
        <end position="402"/>
    </location>
</feature>
<dbReference type="Pfam" id="PF02714">
    <property type="entry name" value="RSN1_7TM"/>
    <property type="match status" value="1"/>
</dbReference>
<feature type="domain" description="CSC1/OSCA1-like 7TM region" evidence="5">
    <location>
        <begin position="286"/>
        <end position="437"/>
    </location>
</feature>
<name>A0A7J6HT99_CANSA</name>
<keyword evidence="4" id="KW-0472">Membrane</keyword>
<evidence type="ECO:0000256" key="3">
    <source>
        <dbReference type="ARBA" id="ARBA00023303"/>
    </source>
</evidence>
<dbReference type="InterPro" id="IPR027815">
    <property type="entry name" value="CSC1/OSCA1-like_cyt"/>
</dbReference>
<feature type="transmembrane region" description="Helical" evidence="4">
    <location>
        <begin position="517"/>
        <end position="536"/>
    </location>
</feature>
<evidence type="ECO:0000313" key="7">
    <source>
        <dbReference type="EMBL" id="KAF4398497.1"/>
    </source>
</evidence>
<keyword evidence="2" id="KW-0406">Ion transport</keyword>
<feature type="domain" description="CSC1/OSCA1-like cytosolic" evidence="6">
    <location>
        <begin position="103"/>
        <end position="275"/>
    </location>
</feature>
<keyword evidence="4" id="KW-1133">Transmembrane helix</keyword>
<keyword evidence="3" id="KW-0407">Ion channel</keyword>
<evidence type="ECO:0000256" key="2">
    <source>
        <dbReference type="ARBA" id="ARBA00023065"/>
    </source>
</evidence>
<dbReference type="Pfam" id="PF14703">
    <property type="entry name" value="PHM7_cyt"/>
    <property type="match status" value="1"/>
</dbReference>
<evidence type="ECO:0000256" key="4">
    <source>
        <dbReference type="SAM" id="Phobius"/>
    </source>
</evidence>
<evidence type="ECO:0000259" key="6">
    <source>
        <dbReference type="Pfam" id="PF14703"/>
    </source>
</evidence>
<comment type="caution">
    <text evidence="7">The sequence shown here is derived from an EMBL/GenBank/DDBJ whole genome shotgun (WGS) entry which is preliminary data.</text>
</comment>
<dbReference type="InterPro" id="IPR003864">
    <property type="entry name" value="CSC1/OSCA1-like_7TM"/>
</dbReference>
<dbReference type="PANTHER" id="PTHR13018">
    <property type="entry name" value="PROBABLE MEMBRANE PROTEIN DUF221-RELATED"/>
    <property type="match status" value="1"/>
</dbReference>
<proteinExistence type="predicted"/>
<keyword evidence="8" id="KW-1185">Reference proteome</keyword>
<evidence type="ECO:0000256" key="1">
    <source>
        <dbReference type="ARBA" id="ARBA00022837"/>
    </source>
</evidence>
<dbReference type="GO" id="GO:0005227">
    <property type="term" value="F:calcium-activated cation channel activity"/>
    <property type="evidence" value="ECO:0007669"/>
    <property type="project" value="InterPro"/>
</dbReference>
<dbReference type="PANTHER" id="PTHR13018:SF100">
    <property type="entry name" value="CSC1-LIKE PROTEIN ERD4"/>
    <property type="match status" value="1"/>
</dbReference>
<sequence length="595" mass="66974">MDLNSFLTSLGTYCLIFLILVLLYSWMSRLPVNAVVYYPNLMNKKSKLPKGTGTTSLELDPTKYGSGSGCCNPFGWIGDAAYKHVGGLRVKALMSSSQVKPEQYAVLVRDIPLHKTKSTKQQVDAFFKDIYPNTFYKSMVATNNIQVNILWKRLEKQRKNLAQAETIYEESKTKGKKSPSSSEVAKRPTHKLGFLGLCGREVDSIEHYTNKVKELESKHEEERTKTLKDKQLNAALVFFTNRVSAALAAQSLHDKLVDEWTVTEAPEPSQLLWNNLRMKFFERQLRKYAVYFIVALTILFYMIPIGVVSAFTTLKNLMKLLPFLKLVLKMRIVRTVLEAYLPQLVLIVFMSVLPMLLLFLSKAEGVASVSHAERGAAGKFFYFTVLNVFIGVTLGGTLFSTFKEIQQEPNSIVEILASSIPQNAAFFISYVALKKLIFKTEAEEKEAWPTGDLGFHTKVPEDMLVVTIVLCYSALKVYVTKYESYGEMWPHMVFRILAAMILYQVTMFGYFGVKEFVYTPLLVPLPIITFLFGFIAHKKFHHPTKSACVDGVGVMILGAPLSSSVPGGCSAELERNHGEAVRKFCFLDGARMAMP</sequence>
<keyword evidence="4" id="KW-0812">Transmembrane</keyword>
<accession>A0A7J6HT99</accession>
<keyword evidence="1" id="KW-0106">Calcium</keyword>
<feature type="transmembrane region" description="Helical" evidence="4">
    <location>
        <begin position="288"/>
        <end position="311"/>
    </location>
</feature>
<dbReference type="GO" id="GO:0005886">
    <property type="term" value="C:plasma membrane"/>
    <property type="evidence" value="ECO:0007669"/>
    <property type="project" value="TreeGrafter"/>
</dbReference>
<protein>
    <submittedName>
        <fullName evidence="7">Uncharacterized protein</fullName>
    </submittedName>
</protein>
<evidence type="ECO:0000313" key="8">
    <source>
        <dbReference type="Proteomes" id="UP000583929"/>
    </source>
</evidence>
<dbReference type="InterPro" id="IPR045122">
    <property type="entry name" value="Csc1-like"/>
</dbReference>
<feature type="transmembrane region" description="Helical" evidence="4">
    <location>
        <begin position="340"/>
        <end position="360"/>
    </location>
</feature>